<evidence type="ECO:0000313" key="2">
    <source>
        <dbReference type="Proteomes" id="UP000503447"/>
    </source>
</evidence>
<evidence type="ECO:0000313" key="1">
    <source>
        <dbReference type="EMBL" id="QJW93154.1"/>
    </source>
</evidence>
<dbReference type="KEGG" id="ftj:FTUN_0659"/>
<accession>A0A6M5YHZ0</accession>
<sequence length="57" mass="6831">MLKRDSTSSRFAHKPLKRPKHYADFPPCAHAAKRWAKRKANPWAIHSFDHRYIIIYI</sequence>
<dbReference type="EMBL" id="CP053452">
    <property type="protein sequence ID" value="QJW93154.1"/>
    <property type="molecule type" value="Genomic_DNA"/>
</dbReference>
<keyword evidence="2" id="KW-1185">Reference proteome</keyword>
<organism evidence="1 2">
    <name type="scientific">Frigoriglobus tundricola</name>
    <dbReference type="NCBI Taxonomy" id="2774151"/>
    <lineage>
        <taxon>Bacteria</taxon>
        <taxon>Pseudomonadati</taxon>
        <taxon>Planctomycetota</taxon>
        <taxon>Planctomycetia</taxon>
        <taxon>Gemmatales</taxon>
        <taxon>Gemmataceae</taxon>
        <taxon>Frigoriglobus</taxon>
    </lineage>
</organism>
<reference evidence="2" key="1">
    <citation type="submission" date="2020-05" db="EMBL/GenBank/DDBJ databases">
        <title>Frigoriglobus tundricola gen. nov., sp. nov., a psychrotolerant cellulolytic planctomycete of the family Gemmataceae with two divergent copies of 16S rRNA gene.</title>
        <authorList>
            <person name="Kulichevskaya I.S."/>
            <person name="Ivanova A.A."/>
            <person name="Naumoff D.G."/>
            <person name="Beletsky A.V."/>
            <person name="Rijpstra W.I.C."/>
            <person name="Sinninghe Damste J.S."/>
            <person name="Mardanov A.V."/>
            <person name="Ravin N.V."/>
            <person name="Dedysh S.N."/>
        </authorList>
    </citation>
    <scope>NUCLEOTIDE SEQUENCE [LARGE SCALE GENOMIC DNA]</scope>
    <source>
        <strain evidence="2">PL17</strain>
    </source>
</reference>
<protein>
    <submittedName>
        <fullName evidence="1">Uncharacterized protein</fullName>
    </submittedName>
</protein>
<name>A0A6M5YHZ0_9BACT</name>
<gene>
    <name evidence="1" type="ORF">FTUN_0659</name>
</gene>
<dbReference type="Proteomes" id="UP000503447">
    <property type="component" value="Chromosome"/>
</dbReference>
<proteinExistence type="predicted"/>
<dbReference type="AlphaFoldDB" id="A0A6M5YHZ0"/>